<evidence type="ECO:0000313" key="3">
    <source>
        <dbReference type="EMBL" id="KAH0957202.1"/>
    </source>
</evidence>
<evidence type="ECO:0000259" key="2">
    <source>
        <dbReference type="Pfam" id="PF20684"/>
    </source>
</evidence>
<feature type="transmembrane region" description="Helical" evidence="1">
    <location>
        <begin position="128"/>
        <end position="148"/>
    </location>
</feature>
<keyword evidence="1" id="KW-0812">Transmembrane</keyword>
<dbReference type="EMBL" id="JAIZPD010000022">
    <property type="protein sequence ID" value="KAH0957202.1"/>
    <property type="molecule type" value="Genomic_DNA"/>
</dbReference>
<evidence type="ECO:0000256" key="1">
    <source>
        <dbReference type="SAM" id="Phobius"/>
    </source>
</evidence>
<dbReference type="InterPro" id="IPR012337">
    <property type="entry name" value="RNaseH-like_sf"/>
</dbReference>
<keyword evidence="1" id="KW-0472">Membrane</keyword>
<accession>A0A9P8MLJ5</accession>
<dbReference type="GeneID" id="68360879"/>
<keyword evidence="1" id="KW-1133">Transmembrane helix</keyword>
<feature type="transmembrane region" description="Helical" evidence="1">
    <location>
        <begin position="95"/>
        <end position="116"/>
    </location>
</feature>
<name>A0A9P8MLJ5_9HYPO</name>
<dbReference type="PANTHER" id="PTHR39614">
    <property type="entry name" value="INTEGRAL MEMBRANE PROTEIN"/>
    <property type="match status" value="1"/>
</dbReference>
<proteinExistence type="predicted"/>
<feature type="domain" description="Rhodopsin" evidence="2">
    <location>
        <begin position="37"/>
        <end position="150"/>
    </location>
</feature>
<dbReference type="InterPro" id="IPR049326">
    <property type="entry name" value="Rhodopsin_dom_fungi"/>
</dbReference>
<dbReference type="RefSeq" id="XP_044714716.1">
    <property type="nucleotide sequence ID" value="XM_044870221.1"/>
</dbReference>
<protein>
    <submittedName>
        <fullName evidence="3">Restless-like transposase</fullName>
    </submittedName>
</protein>
<reference evidence="3" key="1">
    <citation type="submission" date="2021-09" db="EMBL/GenBank/DDBJ databases">
        <title>A high-quality genome of the endoparasitic fungus Hirsutella rhossiliensis with a comparison of Hirsutella genomes reveals transposable elements contributing to genome size variation.</title>
        <authorList>
            <person name="Lin R."/>
            <person name="Jiao Y."/>
            <person name="Sun X."/>
            <person name="Ling J."/>
            <person name="Xie B."/>
            <person name="Cheng X."/>
        </authorList>
    </citation>
    <scope>NUCLEOTIDE SEQUENCE</scope>
    <source>
        <strain evidence="3">HR02</strain>
    </source>
</reference>
<organism evidence="3 4">
    <name type="scientific">Hirsutella rhossiliensis</name>
    <dbReference type="NCBI Taxonomy" id="111463"/>
    <lineage>
        <taxon>Eukaryota</taxon>
        <taxon>Fungi</taxon>
        <taxon>Dikarya</taxon>
        <taxon>Ascomycota</taxon>
        <taxon>Pezizomycotina</taxon>
        <taxon>Sordariomycetes</taxon>
        <taxon>Hypocreomycetidae</taxon>
        <taxon>Hypocreales</taxon>
        <taxon>Ophiocordycipitaceae</taxon>
        <taxon>Hirsutella</taxon>
    </lineage>
</organism>
<dbReference type="OrthoDB" id="5095804at2759"/>
<dbReference type="Pfam" id="PF20684">
    <property type="entry name" value="Fung_rhodopsin"/>
    <property type="match status" value="1"/>
</dbReference>
<comment type="caution">
    <text evidence="3">The sequence shown here is derived from an EMBL/GenBank/DDBJ whole genome shotgun (WGS) entry which is preliminary data.</text>
</comment>
<dbReference type="PANTHER" id="PTHR39614:SF2">
    <property type="entry name" value="INTEGRAL MEMBRANE PROTEIN"/>
    <property type="match status" value="1"/>
</dbReference>
<dbReference type="SUPFAM" id="SSF53098">
    <property type="entry name" value="Ribonuclease H-like"/>
    <property type="match status" value="1"/>
</dbReference>
<evidence type="ECO:0000313" key="4">
    <source>
        <dbReference type="Proteomes" id="UP000824596"/>
    </source>
</evidence>
<gene>
    <name evidence="3" type="ORF">HRG_11751</name>
</gene>
<feature type="transmembrane region" description="Helical" evidence="1">
    <location>
        <begin position="20"/>
        <end position="41"/>
    </location>
</feature>
<sequence length="523" mass="58786">MAAPSPAFAPISPDDHRGLLWIAAILSLIFVLLTFSARLYVRKRMLGRDDYASIAAVVLGVAQYAAVFAGMSLGLGSSEALVGEGTGRIFLASEALFICVLYMAKFAVLLATERLLAGKMKTVRRLCIVIRVVVGLGASASLLAISVGCSAGSLLVPQSYEGCDGQVWRWTAVSLVDGGRRLPKGSTTNKRSIAQFFNLDANDQKEQAFINKLKNQFDKDVFQSLLLAWITESNVAFRAVEAPRFRRLLEYLNPSIALTQAHMTHSTIRTKLFQEYHQYKHIVIKELRERPGQIHLAFDGWRSPNRYALNGIAAFYLSKEKRPQKIILGLPELRESHTGENIASQVAEVIESFEIQDKIGKQRRVRCFGHIINLVAKALLFGKDNEVFKSEERLDLDLARHDLWRKRGPIGKLHNLVHWIHQSDRLTYMLRDLQRKRDMISHFRNILKHFENAIKALEEMPRFGKLKLTLIILLGLRFICPVFMGTHTSAVSSFLSSSDPAVRVVSPLVWQQIALGVSILEWA</sequence>
<feature type="transmembrane region" description="Helical" evidence="1">
    <location>
        <begin position="53"/>
        <end position="75"/>
    </location>
</feature>
<dbReference type="AlphaFoldDB" id="A0A9P8MLJ5"/>
<dbReference type="Proteomes" id="UP000824596">
    <property type="component" value="Unassembled WGS sequence"/>
</dbReference>
<keyword evidence="4" id="KW-1185">Reference proteome</keyword>